<organism evidence="2 3">
    <name type="scientific">Exophiala sideris</name>
    <dbReference type="NCBI Taxonomy" id="1016849"/>
    <lineage>
        <taxon>Eukaryota</taxon>
        <taxon>Fungi</taxon>
        <taxon>Dikarya</taxon>
        <taxon>Ascomycota</taxon>
        <taxon>Pezizomycotina</taxon>
        <taxon>Eurotiomycetes</taxon>
        <taxon>Chaetothyriomycetidae</taxon>
        <taxon>Chaetothyriales</taxon>
        <taxon>Herpotrichiellaceae</taxon>
        <taxon>Exophiala</taxon>
    </lineage>
</organism>
<protein>
    <submittedName>
        <fullName evidence="2">Uncharacterized protein</fullName>
    </submittedName>
</protein>
<dbReference type="Proteomes" id="UP000053599">
    <property type="component" value="Unassembled WGS sequence"/>
</dbReference>
<sequence length="333" mass="35103">MPLASVHLIALTKDTSIPSFLSTLKSSALQPLVVSKVIRWIITPSTIDADALLKPKWDILLITPGTDPLPDTLTQSIQTHWSTTTGIPSRLTNDFPKTNMHLLHPARTPKLTGALSNPRIGSTSQTLELSSDLSEWIHQFAQTSTGKQPLSMLNLLAFKDGMKESYLTYGKAFAESIGAKRGGTAKLVGNIVPAAPKPAHNTPPLGGSEAPLVPAGSTSTGTTKASNAALDGSHSTPPLGGSEAPLVGGGSTSTTKASNAGATEGKSEGKKWDEFALASYPSILHFADMLASEDYQAVNLKYRVPALEDTLILCTSEIEIEDLLAGNENKAKL</sequence>
<dbReference type="OrthoDB" id="265717at2759"/>
<dbReference type="PANTHER" id="PTHR40257">
    <property type="match status" value="1"/>
</dbReference>
<reference evidence="2 3" key="1">
    <citation type="submission" date="2015-01" db="EMBL/GenBank/DDBJ databases">
        <title>The Genome Sequence of Exophiala sideris CBS121828.</title>
        <authorList>
            <consortium name="The Broad Institute Genomics Platform"/>
            <person name="Cuomo C."/>
            <person name="de Hoog S."/>
            <person name="Gorbushina A."/>
            <person name="Stielow B."/>
            <person name="Teixiera M."/>
            <person name="Abouelleil A."/>
            <person name="Chapman S.B."/>
            <person name="Priest M."/>
            <person name="Young S.K."/>
            <person name="Wortman J."/>
            <person name="Nusbaum C."/>
            <person name="Birren B."/>
        </authorList>
    </citation>
    <scope>NUCLEOTIDE SEQUENCE [LARGE SCALE GENOMIC DNA]</scope>
    <source>
        <strain evidence="2 3">CBS 121828</strain>
    </source>
</reference>
<dbReference type="AlphaFoldDB" id="A0A0D1Y412"/>
<feature type="compositionally biased region" description="Low complexity" evidence="1">
    <location>
        <begin position="215"/>
        <end position="229"/>
    </location>
</feature>
<evidence type="ECO:0000313" key="3">
    <source>
        <dbReference type="Proteomes" id="UP000053599"/>
    </source>
</evidence>
<evidence type="ECO:0000256" key="1">
    <source>
        <dbReference type="SAM" id="MobiDB-lite"/>
    </source>
</evidence>
<evidence type="ECO:0000313" key="2">
    <source>
        <dbReference type="EMBL" id="KIV77522.1"/>
    </source>
</evidence>
<accession>A0A0D1Y412</accession>
<dbReference type="Gene3D" id="3.30.70.100">
    <property type="match status" value="1"/>
</dbReference>
<name>A0A0D1Y412_9EURO</name>
<proteinExistence type="predicted"/>
<dbReference type="HOGENOM" id="CLU_085773_0_0_1"/>
<dbReference type="PANTHER" id="PTHR40257:SF1">
    <property type="entry name" value="DUF1330 DOMAIN-CONTAINING PROTEIN"/>
    <property type="match status" value="1"/>
</dbReference>
<feature type="compositionally biased region" description="Polar residues" evidence="1">
    <location>
        <begin position="252"/>
        <end position="261"/>
    </location>
</feature>
<gene>
    <name evidence="2" type="ORF">PV11_09312</name>
</gene>
<feature type="region of interest" description="Disordered" evidence="1">
    <location>
        <begin position="195"/>
        <end position="268"/>
    </location>
</feature>
<dbReference type="EMBL" id="KN846954">
    <property type="protein sequence ID" value="KIV77522.1"/>
    <property type="molecule type" value="Genomic_DNA"/>
</dbReference>